<dbReference type="InterPro" id="IPR011545">
    <property type="entry name" value="DEAD/DEAH_box_helicase_dom"/>
</dbReference>
<dbReference type="Pfam" id="PF03461">
    <property type="entry name" value="TRCF"/>
    <property type="match status" value="1"/>
</dbReference>
<keyword evidence="2 13" id="KW-0963">Cytoplasm</keyword>
<dbReference type="HAMAP" id="MF_00969">
    <property type="entry name" value="TRCF"/>
    <property type="match status" value="1"/>
</dbReference>
<evidence type="ECO:0000256" key="2">
    <source>
        <dbReference type="ARBA" id="ARBA00022490"/>
    </source>
</evidence>
<dbReference type="InterPro" id="IPR014001">
    <property type="entry name" value="Helicase_ATP-bd"/>
</dbReference>
<evidence type="ECO:0000256" key="10">
    <source>
        <dbReference type="ARBA" id="ARBA00061104"/>
    </source>
</evidence>
<dbReference type="GO" id="GO:0005524">
    <property type="term" value="F:ATP binding"/>
    <property type="evidence" value="ECO:0007669"/>
    <property type="project" value="UniProtKB-UniRule"/>
</dbReference>
<evidence type="ECO:0000256" key="3">
    <source>
        <dbReference type="ARBA" id="ARBA00022741"/>
    </source>
</evidence>
<dbReference type="PROSITE" id="PS51192">
    <property type="entry name" value="HELICASE_ATP_BIND_1"/>
    <property type="match status" value="1"/>
</dbReference>
<evidence type="ECO:0000259" key="14">
    <source>
        <dbReference type="PROSITE" id="PS51192"/>
    </source>
</evidence>
<keyword evidence="6" id="KW-0347">Helicase</keyword>
<keyword evidence="5 13" id="KW-0378">Hydrolase</keyword>
<dbReference type="Gene3D" id="3.90.1150.50">
    <property type="entry name" value="Transcription-repair-coupling factor, D7 domain"/>
    <property type="match status" value="1"/>
</dbReference>
<dbReference type="Gene3D" id="3.40.50.11140">
    <property type="match status" value="1"/>
</dbReference>
<dbReference type="PROSITE" id="PS51194">
    <property type="entry name" value="HELICASE_CTER"/>
    <property type="match status" value="1"/>
</dbReference>
<dbReference type="Pfam" id="PF00271">
    <property type="entry name" value="Helicase_C"/>
    <property type="match status" value="1"/>
</dbReference>
<dbReference type="SMART" id="SM00982">
    <property type="entry name" value="TRCF"/>
    <property type="match status" value="1"/>
</dbReference>
<evidence type="ECO:0000259" key="15">
    <source>
        <dbReference type="PROSITE" id="PS51194"/>
    </source>
</evidence>
<keyword evidence="4 13" id="KW-0227">DNA damage</keyword>
<dbReference type="Pfam" id="PF02559">
    <property type="entry name" value="CarD_TRCF_RID"/>
    <property type="match status" value="1"/>
</dbReference>
<keyword evidence="7 13" id="KW-0067">ATP-binding</keyword>
<dbReference type="GO" id="GO:0003684">
    <property type="term" value="F:damaged DNA binding"/>
    <property type="evidence" value="ECO:0007669"/>
    <property type="project" value="InterPro"/>
</dbReference>
<dbReference type="Pfam" id="PF17757">
    <property type="entry name" value="UvrB_inter"/>
    <property type="match status" value="1"/>
</dbReference>
<dbReference type="InterPro" id="IPR005118">
    <property type="entry name" value="TRCF_C"/>
</dbReference>
<dbReference type="SUPFAM" id="SSF143517">
    <property type="entry name" value="TRCF domain-like"/>
    <property type="match status" value="1"/>
</dbReference>
<evidence type="ECO:0000313" key="17">
    <source>
        <dbReference type="Proteomes" id="UP000236497"/>
    </source>
</evidence>
<dbReference type="InterPro" id="IPR004576">
    <property type="entry name" value="Mfd"/>
</dbReference>
<keyword evidence="8 13" id="KW-0238">DNA-binding</keyword>
<dbReference type="EMBL" id="CVTD020000026">
    <property type="protein sequence ID" value="CRZ35571.1"/>
    <property type="molecule type" value="Genomic_DNA"/>
</dbReference>
<evidence type="ECO:0000256" key="9">
    <source>
        <dbReference type="ARBA" id="ARBA00023204"/>
    </source>
</evidence>
<dbReference type="InterPro" id="IPR041471">
    <property type="entry name" value="UvrB_inter"/>
</dbReference>
<evidence type="ECO:0000256" key="5">
    <source>
        <dbReference type="ARBA" id="ARBA00022801"/>
    </source>
</evidence>
<dbReference type="PANTHER" id="PTHR47964:SF1">
    <property type="entry name" value="ATP-DEPENDENT DNA HELICASE HOMOLOG RECG, CHLOROPLASTIC"/>
    <property type="match status" value="1"/>
</dbReference>
<evidence type="ECO:0000256" key="6">
    <source>
        <dbReference type="ARBA" id="ARBA00022806"/>
    </source>
</evidence>
<feature type="domain" description="Helicase C-terminal" evidence="15">
    <location>
        <begin position="811"/>
        <end position="977"/>
    </location>
</feature>
<dbReference type="PROSITE" id="PS51257">
    <property type="entry name" value="PROKAR_LIPOPROTEIN"/>
    <property type="match status" value="1"/>
</dbReference>
<dbReference type="Gene3D" id="3.40.50.11180">
    <property type="match status" value="1"/>
</dbReference>
<dbReference type="InterPro" id="IPR047112">
    <property type="entry name" value="RecG/Mfd"/>
</dbReference>
<dbReference type="RefSeq" id="WP_242967669.1">
    <property type="nucleotide sequence ID" value="NZ_CVTD020000026.1"/>
</dbReference>
<protein>
    <recommendedName>
        <fullName evidence="12 13">Transcription-repair-coupling factor</fullName>
        <shortName evidence="13">TRCF</shortName>
        <ecNumber evidence="13">3.6.4.-</ecNumber>
    </recommendedName>
</protein>
<gene>
    <name evidence="13 16" type="primary">mfd</name>
    <name evidence="16" type="ORF">HHT355_2385</name>
</gene>
<dbReference type="SMART" id="SM01058">
    <property type="entry name" value="CarD_TRCF"/>
    <property type="match status" value="1"/>
</dbReference>
<evidence type="ECO:0000256" key="4">
    <source>
        <dbReference type="ARBA" id="ARBA00022763"/>
    </source>
</evidence>
<accession>A0A0H5SLE4</accession>
<evidence type="ECO:0000256" key="13">
    <source>
        <dbReference type="HAMAP-Rule" id="MF_00969"/>
    </source>
</evidence>
<dbReference type="GO" id="GO:0003678">
    <property type="term" value="F:DNA helicase activity"/>
    <property type="evidence" value="ECO:0007669"/>
    <property type="project" value="TreeGrafter"/>
</dbReference>
<evidence type="ECO:0000313" key="16">
    <source>
        <dbReference type="EMBL" id="CRZ35571.1"/>
    </source>
</evidence>
<comment type="subcellular location">
    <subcellularLocation>
        <location evidence="1 13">Cytoplasm</location>
    </subcellularLocation>
</comment>
<dbReference type="GO" id="GO:0006355">
    <property type="term" value="P:regulation of DNA-templated transcription"/>
    <property type="evidence" value="ECO:0007669"/>
    <property type="project" value="UniProtKB-UniRule"/>
</dbReference>
<dbReference type="AlphaFoldDB" id="A0A0H5SLE4"/>
<keyword evidence="3 13" id="KW-0547">Nucleotide-binding</keyword>
<reference evidence="16 17" key="1">
    <citation type="submission" date="2015-06" db="EMBL/GenBank/DDBJ databases">
        <authorList>
            <person name="Wibberg Daniel"/>
        </authorList>
    </citation>
    <scope>NUCLEOTIDE SEQUENCE [LARGE SCALE GENOMIC DNA]</scope>
    <source>
        <strain evidence="16 17">T3/55T</strain>
    </source>
</reference>
<dbReference type="SMART" id="SM00487">
    <property type="entry name" value="DEXDc"/>
    <property type="match status" value="1"/>
</dbReference>
<keyword evidence="9 13" id="KW-0234">DNA repair</keyword>
<dbReference type="InterPro" id="IPR036101">
    <property type="entry name" value="CarD-like/TRCF_RID_sf"/>
</dbReference>
<sequence length="1178" mass="135377">MKTFTEPLKELKEFNEIKDNIITGTLPVMITGCIDSQKCHLIYGLSEGFKFKVIVTYNELKAKEIYEDYRLYDKNVFIYPSKDIIFYSADIHGRAIVRERLQILKRIIEKQDTTIIMSLDGGMDRLLPLQHIKERIITVDMDTEIKLKDFEATLIRLGYERQAQVEAPGDFAVRGGIIDIFPLTEEVPYRIELWGDTIDSIRTFDVSSQRSIEQVESLTIYPAAEIIPDEKQLALGLKKIEEEEKQYIKTLTQQNKTEEANRIRGIIAEFKENLQVFQGSVSLESYINYFYDNTMSFYEYFDNSDSIFFLDEPGRLIEKGEAVENEFREGMIGRIEKGYILPGQMNVIYGYKDVLNILSKKNTLLISTMEPRNSYIDVKNKYVFSVQSLSSYHKNFDVLVKDLEYWKKNKYRVILLSGSRTRAKRLSEDLRDFNLNPFYSEDLDRVLQEGELMITYGNLKRGFSYPLIKFVIISESDIFGAEKKKKKKKYSYDGQKIQSFTDLTPGDYVVHENHGLGIYRGIEKIEVDKVTKDYIKIEYGDGGVLYVPATGLDVIQKYNGTEGRKPKLNKLNSSEWKHTKARVKGAVREIAKELVELYASRQQKKGFKFSPDTVWQKEFEEAFPYEETEDQLKAIEETKRDMESDRIMDRLICGDVGYGKTEIAIRAAFKAVADSKQVVFLVPTTILAQQHYNTLVQRMMDYPVSIGLLSRFRTPAEQKKTIERLKNGTLDIVVGTHRVLSSDVSFKNLGLLIIDEEQRFGVAHKEKIKQLKKDVDVLTLTATPIPRTLHMSLIGIRDMSILDEPPVDRLPVQTYVLEHNDEIIREAINRELARGGQVYYVYNRVQGIDEIAANVSKLVPEANVAVAHGQMSERTLEKIMFDFISGEIDVLVSTTIIETGLDISNVNTIIIEDADRLGLSQLYQLRGRVGRSNRTAYAFLMYKKDKVLKEVAEKRLHAIKEFTELGSGFKIAMRDLEIRGAGNLLGPEQSGHMDAVGYDLYCKMLNEAIKSLKGDEEEEEFFETTVDMEMDAFIPSTYIMNEIQKLDIYKRIAAIETEDELMDMQEELVDRYGDLPNAVNNLLNIALIKSYCHSVYVQGLVQKGNEVKLMMYPKAKLDAAKIPELIKKYGSSLKFYAQGNPYFTYQLPKPAKGKADNNWIFENIKKLLDDFKTLLPQS</sequence>
<dbReference type="SMART" id="SM00490">
    <property type="entry name" value="HELICc"/>
    <property type="match status" value="1"/>
</dbReference>
<dbReference type="GO" id="GO:0005737">
    <property type="term" value="C:cytoplasm"/>
    <property type="evidence" value="ECO:0007669"/>
    <property type="project" value="UniProtKB-SubCell"/>
</dbReference>
<dbReference type="InterPro" id="IPR037235">
    <property type="entry name" value="TRCF-like_C_D7"/>
</dbReference>
<comment type="similarity">
    <text evidence="10 13">In the N-terminal section; belongs to the UvrB family.</text>
</comment>
<dbReference type="NCBIfam" id="TIGR00580">
    <property type="entry name" value="mfd"/>
    <property type="match status" value="1"/>
</dbReference>
<dbReference type="PANTHER" id="PTHR47964">
    <property type="entry name" value="ATP-DEPENDENT DNA HELICASE HOMOLOG RECG, CHLOROPLASTIC"/>
    <property type="match status" value="1"/>
</dbReference>
<proteinExistence type="inferred from homology"/>
<evidence type="ECO:0000256" key="7">
    <source>
        <dbReference type="ARBA" id="ARBA00022840"/>
    </source>
</evidence>
<dbReference type="EC" id="3.6.4.-" evidence="13"/>
<keyword evidence="17" id="KW-1185">Reference proteome</keyword>
<comment type="function">
    <text evidence="13">Couples transcription and DNA repair by recognizing RNA polymerase (RNAP) stalled at DNA lesions. Mediates ATP-dependent release of RNAP and its truncated transcript from the DNA, and recruitment of nucleotide excision repair machinery to the damaged site.</text>
</comment>
<dbReference type="Pfam" id="PF21132">
    <property type="entry name" value="MFD_D3"/>
    <property type="match status" value="1"/>
</dbReference>
<organism evidence="16 17">
    <name type="scientific">Herbinix hemicellulosilytica</name>
    <dbReference type="NCBI Taxonomy" id="1564487"/>
    <lineage>
        <taxon>Bacteria</taxon>
        <taxon>Bacillati</taxon>
        <taxon>Bacillota</taxon>
        <taxon>Clostridia</taxon>
        <taxon>Lachnospirales</taxon>
        <taxon>Lachnospiraceae</taxon>
        <taxon>Herbinix</taxon>
    </lineage>
</organism>
<dbReference type="Gene3D" id="3.40.50.300">
    <property type="entry name" value="P-loop containing nucleotide triphosphate hydrolases"/>
    <property type="match status" value="2"/>
</dbReference>
<dbReference type="CDD" id="cd17991">
    <property type="entry name" value="DEXHc_TRCF"/>
    <property type="match status" value="1"/>
</dbReference>
<dbReference type="GO" id="GO:0016787">
    <property type="term" value="F:hydrolase activity"/>
    <property type="evidence" value="ECO:0007669"/>
    <property type="project" value="UniProtKB-KW"/>
</dbReference>
<dbReference type="InterPro" id="IPR027417">
    <property type="entry name" value="P-loop_NTPase"/>
</dbReference>
<dbReference type="InterPro" id="IPR048635">
    <property type="entry name" value="MFD_D3"/>
</dbReference>
<name>A0A0H5SLE4_HERHM</name>
<evidence type="ECO:0000256" key="11">
    <source>
        <dbReference type="ARBA" id="ARBA00061399"/>
    </source>
</evidence>
<comment type="similarity">
    <text evidence="11 13">In the C-terminal section; belongs to the helicase family. RecG subfamily.</text>
</comment>
<feature type="domain" description="Helicase ATP-binding" evidence="14">
    <location>
        <begin position="641"/>
        <end position="802"/>
    </location>
</feature>
<evidence type="ECO:0000256" key="8">
    <source>
        <dbReference type="ARBA" id="ARBA00023125"/>
    </source>
</evidence>
<dbReference type="InterPro" id="IPR001650">
    <property type="entry name" value="Helicase_C-like"/>
</dbReference>
<evidence type="ECO:0000256" key="1">
    <source>
        <dbReference type="ARBA" id="ARBA00004496"/>
    </source>
</evidence>
<evidence type="ECO:0000256" key="12">
    <source>
        <dbReference type="ARBA" id="ARBA00070128"/>
    </source>
</evidence>
<dbReference type="Gene3D" id="3.30.2060.10">
    <property type="entry name" value="Penicillin-binding protein 1b domain"/>
    <property type="match status" value="1"/>
</dbReference>
<dbReference type="SUPFAM" id="SSF141259">
    <property type="entry name" value="CarD-like"/>
    <property type="match status" value="1"/>
</dbReference>
<dbReference type="FunFam" id="3.40.50.300:FF:000546">
    <property type="entry name" value="Transcription-repair-coupling factor"/>
    <property type="match status" value="1"/>
</dbReference>
<dbReference type="GO" id="GO:0000716">
    <property type="term" value="P:transcription-coupled nucleotide-excision repair, DNA damage recognition"/>
    <property type="evidence" value="ECO:0007669"/>
    <property type="project" value="UniProtKB-UniRule"/>
</dbReference>
<dbReference type="Pfam" id="PF00270">
    <property type="entry name" value="DEAD"/>
    <property type="match status" value="1"/>
</dbReference>
<dbReference type="Gene3D" id="2.40.10.170">
    <property type="match status" value="1"/>
</dbReference>
<dbReference type="Proteomes" id="UP000236497">
    <property type="component" value="Unassembled WGS sequence"/>
</dbReference>
<dbReference type="SUPFAM" id="SSF52540">
    <property type="entry name" value="P-loop containing nucleoside triphosphate hydrolases"/>
    <property type="match status" value="4"/>
</dbReference>
<dbReference type="InterPro" id="IPR003711">
    <property type="entry name" value="CarD-like/TRCF_RID"/>
</dbReference>